<dbReference type="EMBL" id="JAXQNO010000013">
    <property type="protein sequence ID" value="KAK4785831.1"/>
    <property type="molecule type" value="Genomic_DNA"/>
</dbReference>
<evidence type="ECO:0000313" key="7">
    <source>
        <dbReference type="Proteomes" id="UP001346149"/>
    </source>
</evidence>
<name>A0AAN7LG34_TRANT</name>
<sequence length="379" mass="41443">MKALSRSPSMEAPPLLKSLILLVLSLTSAADSPIDNLQKAAEVLSNNHFSSMGLVLDLISETDILPSSPSLTIFSSRDSAFSRSGQPSLSLLQLHFSPIFLSSQFLRSLPFGTEIPTVLDNRSLIVTTLPGDARVSLNDVRITNSPLYSDDSLVIFGAEDFFNSSFQLPFPIQGHGTPNLRCASSIKNSKKMLNFKADDSFERASKVMKSSGYSVMASILGMQLVGIEKPATLLTIFAPIDESVVKVFRNFGEYPSMFLQHAVPCRLLWGDLVDMENGEVAIPTYRKGFKINVTRSNDNKVLLVNKIPIIRPELYKNEWVVVHGVRSVLGMTARKSGGGDKPPSHSTPHSGNGEKGSPADKKDFKVMIAFSMAMLVPFF</sequence>
<feature type="region of interest" description="Disordered" evidence="3">
    <location>
        <begin position="332"/>
        <end position="360"/>
    </location>
</feature>
<keyword evidence="2" id="KW-0325">Glycoprotein</keyword>
<keyword evidence="2" id="KW-0654">Proteoglycan</keyword>
<accession>A0AAN7LG34</accession>
<organism evidence="6 7">
    <name type="scientific">Trapa natans</name>
    <name type="common">Water chestnut</name>
    <dbReference type="NCBI Taxonomy" id="22666"/>
    <lineage>
        <taxon>Eukaryota</taxon>
        <taxon>Viridiplantae</taxon>
        <taxon>Streptophyta</taxon>
        <taxon>Embryophyta</taxon>
        <taxon>Tracheophyta</taxon>
        <taxon>Spermatophyta</taxon>
        <taxon>Magnoliopsida</taxon>
        <taxon>eudicotyledons</taxon>
        <taxon>Gunneridae</taxon>
        <taxon>Pentapetalae</taxon>
        <taxon>rosids</taxon>
        <taxon>malvids</taxon>
        <taxon>Myrtales</taxon>
        <taxon>Lythraceae</taxon>
        <taxon>Trapa</taxon>
    </lineage>
</organism>
<keyword evidence="7" id="KW-1185">Reference proteome</keyword>
<keyword evidence="4" id="KW-0732">Signal</keyword>
<dbReference type="InterPro" id="IPR052806">
    <property type="entry name" value="Fasciclin-like_AGP"/>
</dbReference>
<evidence type="ECO:0000259" key="5">
    <source>
        <dbReference type="PROSITE" id="PS50213"/>
    </source>
</evidence>
<dbReference type="SMART" id="SM00554">
    <property type="entry name" value="FAS1"/>
    <property type="match status" value="1"/>
</dbReference>
<protein>
    <recommendedName>
        <fullName evidence="5">FAS1 domain-containing protein</fullName>
    </recommendedName>
</protein>
<feature type="domain" description="FAS1" evidence="5">
    <location>
        <begin position="36"/>
        <end position="154"/>
    </location>
</feature>
<dbReference type="SUPFAM" id="SSF82153">
    <property type="entry name" value="FAS1 domain"/>
    <property type="match status" value="2"/>
</dbReference>
<dbReference type="PANTHER" id="PTHR33985">
    <property type="entry name" value="OS02G0491300 PROTEIN-RELATED"/>
    <property type="match status" value="1"/>
</dbReference>
<evidence type="ECO:0000256" key="2">
    <source>
        <dbReference type="ARBA" id="ARBA00022974"/>
    </source>
</evidence>
<gene>
    <name evidence="6" type="ORF">SAY86_002520</name>
</gene>
<reference evidence="6 7" key="1">
    <citation type="journal article" date="2023" name="Hortic Res">
        <title>Pangenome of water caltrop reveals structural variations and asymmetric subgenome divergence after allopolyploidization.</title>
        <authorList>
            <person name="Zhang X."/>
            <person name="Chen Y."/>
            <person name="Wang L."/>
            <person name="Yuan Y."/>
            <person name="Fang M."/>
            <person name="Shi L."/>
            <person name="Lu R."/>
            <person name="Comes H.P."/>
            <person name="Ma Y."/>
            <person name="Chen Y."/>
            <person name="Huang G."/>
            <person name="Zhou Y."/>
            <person name="Zheng Z."/>
            <person name="Qiu Y."/>
        </authorList>
    </citation>
    <scope>NUCLEOTIDE SEQUENCE [LARGE SCALE GENOMIC DNA]</scope>
    <source>
        <strain evidence="6">F231</strain>
    </source>
</reference>
<dbReference type="PROSITE" id="PS50213">
    <property type="entry name" value="FAS1"/>
    <property type="match status" value="1"/>
</dbReference>
<comment type="similarity">
    <text evidence="1">Belongs to the fasciclin-like AGP family.</text>
</comment>
<dbReference type="AlphaFoldDB" id="A0AAN7LG34"/>
<evidence type="ECO:0000313" key="6">
    <source>
        <dbReference type="EMBL" id="KAK4785831.1"/>
    </source>
</evidence>
<comment type="caution">
    <text evidence="6">The sequence shown here is derived from an EMBL/GenBank/DDBJ whole genome shotgun (WGS) entry which is preliminary data.</text>
</comment>
<evidence type="ECO:0000256" key="1">
    <source>
        <dbReference type="ARBA" id="ARBA00007843"/>
    </source>
</evidence>
<dbReference type="PANTHER" id="PTHR33985:SF17">
    <property type="entry name" value="FASCICLIN-LIKE ARABINOGALACTAN PROTEIN 20"/>
    <property type="match status" value="1"/>
</dbReference>
<feature type="chain" id="PRO_5042842279" description="FAS1 domain-containing protein" evidence="4">
    <location>
        <begin position="31"/>
        <end position="379"/>
    </location>
</feature>
<dbReference type="InterPro" id="IPR000782">
    <property type="entry name" value="FAS1_domain"/>
</dbReference>
<dbReference type="Proteomes" id="UP001346149">
    <property type="component" value="Unassembled WGS sequence"/>
</dbReference>
<evidence type="ECO:0000256" key="3">
    <source>
        <dbReference type="SAM" id="MobiDB-lite"/>
    </source>
</evidence>
<feature type="signal peptide" evidence="4">
    <location>
        <begin position="1"/>
        <end position="30"/>
    </location>
</feature>
<dbReference type="InterPro" id="IPR036378">
    <property type="entry name" value="FAS1_dom_sf"/>
</dbReference>
<evidence type="ECO:0000256" key="4">
    <source>
        <dbReference type="SAM" id="SignalP"/>
    </source>
</evidence>
<proteinExistence type="inferred from homology"/>